<evidence type="ECO:0000313" key="3">
    <source>
        <dbReference type="Proteomes" id="UP000018426"/>
    </source>
</evidence>
<dbReference type="PANTHER" id="PTHR39639">
    <property type="entry name" value="CHROMOSOME 16, WHOLE GENOME SHOTGUN SEQUENCE"/>
    <property type="match status" value="1"/>
</dbReference>
<dbReference type="AlphaFoldDB" id="N8Q7R8"/>
<dbReference type="RefSeq" id="WP_004676240.1">
    <property type="nucleotide sequence ID" value="NZ_KB849222.1"/>
</dbReference>
<comment type="caution">
    <text evidence="2">The sequence shown here is derived from an EMBL/GenBank/DDBJ whole genome shotgun (WGS) entry which is preliminary data.</text>
</comment>
<organism evidence="2 3">
    <name type="scientific">Acinetobacter parvus NIPH 1103</name>
    <dbReference type="NCBI Taxonomy" id="1217671"/>
    <lineage>
        <taxon>Bacteria</taxon>
        <taxon>Pseudomonadati</taxon>
        <taxon>Pseudomonadota</taxon>
        <taxon>Gammaproteobacteria</taxon>
        <taxon>Moraxellales</taxon>
        <taxon>Moraxellaceae</taxon>
        <taxon>Acinetobacter</taxon>
    </lineage>
</organism>
<dbReference type="Proteomes" id="UP000018426">
    <property type="component" value="Unassembled WGS sequence"/>
</dbReference>
<dbReference type="EMBL" id="APOL01000007">
    <property type="protein sequence ID" value="ENU34816.1"/>
    <property type="molecule type" value="Genomic_DNA"/>
</dbReference>
<evidence type="ECO:0000313" key="2">
    <source>
        <dbReference type="EMBL" id="ENU34816.1"/>
    </source>
</evidence>
<feature type="domain" description="GmrSD restriction endonucleases N-terminal" evidence="1">
    <location>
        <begin position="56"/>
        <end position="189"/>
    </location>
</feature>
<evidence type="ECO:0000259" key="1">
    <source>
        <dbReference type="Pfam" id="PF03235"/>
    </source>
</evidence>
<protein>
    <recommendedName>
        <fullName evidence="1">GmrSD restriction endonucleases N-terminal domain-containing protein</fullName>
    </recommendedName>
</protein>
<dbReference type="Pfam" id="PF03235">
    <property type="entry name" value="GmrSD_N"/>
    <property type="match status" value="1"/>
</dbReference>
<reference evidence="2 3" key="1">
    <citation type="submission" date="2013-02" db="EMBL/GenBank/DDBJ databases">
        <title>The Genome Sequence of Acinetobacter parvus NIPH 1103.</title>
        <authorList>
            <consortium name="The Broad Institute Genome Sequencing Platform"/>
            <consortium name="The Broad Institute Genome Sequencing Center for Infectious Disease"/>
            <person name="Cerqueira G."/>
            <person name="Feldgarden M."/>
            <person name="Courvalin P."/>
            <person name="Perichon B."/>
            <person name="Grillot-Courvalin C."/>
            <person name="Clermont D."/>
            <person name="Rocha E."/>
            <person name="Yoon E.-J."/>
            <person name="Nemec A."/>
            <person name="Walker B."/>
            <person name="Young S.K."/>
            <person name="Zeng Q."/>
            <person name="Gargeya S."/>
            <person name="Fitzgerald M."/>
            <person name="Haas B."/>
            <person name="Abouelleil A."/>
            <person name="Alvarado L."/>
            <person name="Arachchi H.M."/>
            <person name="Berlin A.M."/>
            <person name="Chapman S.B."/>
            <person name="Dewar J."/>
            <person name="Goldberg J."/>
            <person name="Griggs A."/>
            <person name="Gujja S."/>
            <person name="Hansen M."/>
            <person name="Howarth C."/>
            <person name="Imamovic A."/>
            <person name="Larimer J."/>
            <person name="McCowan C."/>
            <person name="Murphy C."/>
            <person name="Neiman D."/>
            <person name="Pearson M."/>
            <person name="Priest M."/>
            <person name="Roberts A."/>
            <person name="Saif S."/>
            <person name="Shea T."/>
            <person name="Sisk P."/>
            <person name="Sykes S."/>
            <person name="Wortman J."/>
            <person name="Nusbaum C."/>
            <person name="Birren B."/>
        </authorList>
    </citation>
    <scope>NUCLEOTIDE SEQUENCE [LARGE SCALE GENOMIC DNA]</scope>
    <source>
        <strain evidence="2 3">NIPH 1103</strain>
    </source>
</reference>
<name>N8Q7R8_9GAMM</name>
<gene>
    <name evidence="2" type="ORF">F989_00171</name>
</gene>
<accession>N8Q7R8</accession>
<proteinExistence type="predicted"/>
<sequence length="384" mass="44577">MSNMTLNFMENEEVEGKSLDDQLKDQLKVQSNTTSLNLQTICHEIDLGKAEKGGIKLKPFYQRDYKFTKKDESFLIESLIMGIPIPTIYLASDTSKFPHVSNVIDGQHRLRAIHRFLNNEFALTDLEKLKALNGKFFNDLPNFVKNRLSVQTSLNVNYIHIQDDPNLELEIFLRYNKGTHPMSKQEIRHVLFGSQFNDWVINEVDSLKDKKILAESFNMVKKRVADKTVHSDFILMMYILHFGIQSKFVGTPYYVDEIMHKCRKMNNDEIKKFIEKSQFLYSNMISFISYLNSHGIVNPFSKEIYAPDDKRHKFQVSILMIMASVVKYLVENQVKYHDFEGEELLEAIKDGLLESKFSSATSATTNYDLVNEAVQKIILKIEKL</sequence>
<dbReference type="PANTHER" id="PTHR39639:SF1">
    <property type="entry name" value="DUF262 DOMAIN-CONTAINING PROTEIN"/>
    <property type="match status" value="1"/>
</dbReference>
<dbReference type="InterPro" id="IPR004919">
    <property type="entry name" value="GmrSD_N"/>
</dbReference>
<dbReference type="HOGENOM" id="CLU_718922_0_0_6"/>
<dbReference type="PATRIC" id="fig|1217671.3.peg.162"/>